<evidence type="ECO:0000256" key="1">
    <source>
        <dbReference type="ARBA" id="ARBA00004370"/>
    </source>
</evidence>
<dbReference type="CDD" id="cd14978">
    <property type="entry name" value="7tmA_FMRFamide_R-like"/>
    <property type="match status" value="1"/>
</dbReference>
<evidence type="ECO:0000256" key="2">
    <source>
        <dbReference type="ARBA" id="ARBA00022692"/>
    </source>
</evidence>
<keyword evidence="8" id="KW-0675">Receptor</keyword>
<feature type="transmembrane region" description="Helical" evidence="6">
    <location>
        <begin position="127"/>
        <end position="148"/>
    </location>
</feature>
<evidence type="ECO:0000313" key="8">
    <source>
        <dbReference type="EMBL" id="GFS16137.1"/>
    </source>
</evidence>
<name>A0AAV4J585_9GAST</name>
<comment type="caution">
    <text evidence="8">The sequence shown here is derived from an EMBL/GenBank/DDBJ whole genome shotgun (WGS) entry which is preliminary data.</text>
</comment>
<feature type="compositionally biased region" description="Basic and acidic residues" evidence="5">
    <location>
        <begin position="782"/>
        <end position="796"/>
    </location>
</feature>
<dbReference type="EMBL" id="BMAT01006598">
    <property type="protein sequence ID" value="GFS16137.1"/>
    <property type="molecule type" value="Genomic_DNA"/>
</dbReference>
<feature type="region of interest" description="Disordered" evidence="5">
    <location>
        <begin position="429"/>
        <end position="457"/>
    </location>
</feature>
<accession>A0AAV4J585</accession>
<feature type="transmembrane region" description="Helical" evidence="6">
    <location>
        <begin position="352"/>
        <end position="375"/>
    </location>
</feature>
<dbReference type="InterPro" id="IPR019427">
    <property type="entry name" value="7TM_GPCR_serpentine_rcpt_Srw"/>
</dbReference>
<dbReference type="PANTHER" id="PTHR46641">
    <property type="entry name" value="FMRFAMIDE RECEPTOR-RELATED"/>
    <property type="match status" value="1"/>
</dbReference>
<dbReference type="PANTHER" id="PTHR46641:SF2">
    <property type="entry name" value="FMRFAMIDE RECEPTOR"/>
    <property type="match status" value="1"/>
</dbReference>
<feature type="domain" description="G-protein coupled receptors family 1 profile" evidence="7">
    <location>
        <begin position="107"/>
        <end position="372"/>
    </location>
</feature>
<keyword evidence="9" id="KW-1185">Reference proteome</keyword>
<proteinExistence type="predicted"/>
<evidence type="ECO:0000313" key="9">
    <source>
        <dbReference type="Proteomes" id="UP000762676"/>
    </source>
</evidence>
<evidence type="ECO:0000256" key="6">
    <source>
        <dbReference type="SAM" id="Phobius"/>
    </source>
</evidence>
<dbReference type="GO" id="GO:0016020">
    <property type="term" value="C:membrane"/>
    <property type="evidence" value="ECO:0007669"/>
    <property type="project" value="UniProtKB-SubCell"/>
</dbReference>
<evidence type="ECO:0000256" key="3">
    <source>
        <dbReference type="ARBA" id="ARBA00022989"/>
    </source>
</evidence>
<evidence type="ECO:0000256" key="4">
    <source>
        <dbReference type="ARBA" id="ARBA00023136"/>
    </source>
</evidence>
<feature type="transmembrane region" description="Helical" evidence="6">
    <location>
        <begin position="259"/>
        <end position="282"/>
    </location>
</feature>
<evidence type="ECO:0000256" key="5">
    <source>
        <dbReference type="SAM" id="MobiDB-lite"/>
    </source>
</evidence>
<evidence type="ECO:0000259" key="7">
    <source>
        <dbReference type="PROSITE" id="PS50262"/>
    </source>
</evidence>
<feature type="compositionally biased region" description="Low complexity" evidence="5">
    <location>
        <begin position="518"/>
        <end position="535"/>
    </location>
</feature>
<keyword evidence="2 6" id="KW-0812">Transmembrane</keyword>
<organism evidence="8 9">
    <name type="scientific">Elysia marginata</name>
    <dbReference type="NCBI Taxonomy" id="1093978"/>
    <lineage>
        <taxon>Eukaryota</taxon>
        <taxon>Metazoa</taxon>
        <taxon>Spiralia</taxon>
        <taxon>Lophotrochozoa</taxon>
        <taxon>Mollusca</taxon>
        <taxon>Gastropoda</taxon>
        <taxon>Heterobranchia</taxon>
        <taxon>Euthyneura</taxon>
        <taxon>Panpulmonata</taxon>
        <taxon>Sacoglossa</taxon>
        <taxon>Placobranchoidea</taxon>
        <taxon>Plakobranchidae</taxon>
        <taxon>Elysia</taxon>
    </lineage>
</organism>
<dbReference type="Proteomes" id="UP000762676">
    <property type="component" value="Unassembled WGS sequence"/>
</dbReference>
<dbReference type="AlphaFoldDB" id="A0AAV4J585"/>
<dbReference type="PROSITE" id="PS50262">
    <property type="entry name" value="G_PROTEIN_RECEP_F1_2"/>
    <property type="match status" value="1"/>
</dbReference>
<feature type="region of interest" description="Disordered" evidence="5">
    <location>
        <begin position="509"/>
        <end position="539"/>
    </location>
</feature>
<dbReference type="InterPro" id="IPR017452">
    <property type="entry name" value="GPCR_Rhodpsn_7TM"/>
</dbReference>
<dbReference type="InterPro" id="IPR052954">
    <property type="entry name" value="GPCR-Ligand_Int"/>
</dbReference>
<dbReference type="InterPro" id="IPR000276">
    <property type="entry name" value="GPCR_Rhodpsn"/>
</dbReference>
<comment type="subcellular location">
    <subcellularLocation>
        <location evidence="1">Membrane</location>
    </subcellularLocation>
</comment>
<reference evidence="8 9" key="1">
    <citation type="journal article" date="2021" name="Elife">
        <title>Chloroplast acquisition without the gene transfer in kleptoplastic sea slugs, Plakobranchus ocellatus.</title>
        <authorList>
            <person name="Maeda T."/>
            <person name="Takahashi S."/>
            <person name="Yoshida T."/>
            <person name="Shimamura S."/>
            <person name="Takaki Y."/>
            <person name="Nagai Y."/>
            <person name="Toyoda A."/>
            <person name="Suzuki Y."/>
            <person name="Arimoto A."/>
            <person name="Ishii H."/>
            <person name="Satoh N."/>
            <person name="Nishiyama T."/>
            <person name="Hasebe M."/>
            <person name="Maruyama T."/>
            <person name="Minagawa J."/>
            <person name="Obokata J."/>
            <person name="Shigenobu S."/>
        </authorList>
    </citation>
    <scope>NUCLEOTIDE SEQUENCE [LARGE SCALE GENOMIC DNA]</scope>
</reference>
<keyword evidence="3 6" id="KW-1133">Transmembrane helix</keyword>
<dbReference type="Pfam" id="PF10324">
    <property type="entry name" value="7TM_GPCR_Srw"/>
    <property type="match status" value="1"/>
</dbReference>
<sequence length="822" mass="91707">MAESFLLQSSPAPYLLSREIDLFYNGINSNVGDNSSDTSANMPLPGLNLSGTVFVQNISDIFTTNATLNSTLEENCSRSMRRGKVLNMVVEMQNMIGPPVLVFGIVTNILTLLTLQQKGMDLSPYVHLSWLAIADMSGLALILIDLYNDPFDRRWMLFRIYVYYPLSNVAAMMGVWIMVLVTLERSVVIRSIKANIRCTASRARAQVLGVFLVSAVLNGPRFFWFQVTLANEPTPTHCPPRYHICPYLQKWSGSKVLTWLYSALNTFLPLVLLITLNGFLIYSVNARRRRHPALGIAEGADTVWSSEQTRFTVTLIAIVGLFIILVMPSAFADTNILLPLLGVTHTTEVVQMFQYISNFLMWLNMSINFLLYTAINTRFKTAFKRMVWGWRRRALYWLCCWRCRDPDSKYHLRNYHYHHRHRKHHIHHRHNHMNGMKSNPSWVSNGSSSRSNRSQTNTTSLNILILSKDNNNRKFTYGGVVENKASCGRGIRAVRSYFTRKSLTRNTTSEISFPLQPSTRSSSTGTSVSSSQTPTESTEMCPMLSAVRVIPTMIEETDSLRFIPASSPDTPLTPLPSFTIEGLDHPLTSETQSCQELQELETGNEIKACEVEDKNIHAEGEGGNGLESLEVFLNTGDNTDDTIEGEVNGTVCSEICVNTRDNTDDTKDEECNGLVYSEICVSTGGNTGKTKGKEDNVFLCSEICLNTGDNEDEINEGGVNGTVCSEICLNTGDNTDDTKDEDFNGFVYSGICLNTEDNTDYAIEEGNNGIMSYEIGLNSEKKTNDAHHKTTEEGTLEKTPIGGQAITEPVSCVEESKDLGIQ</sequence>
<protein>
    <submittedName>
        <fullName evidence="8">Peptide receptor GPCR</fullName>
    </submittedName>
</protein>
<feature type="transmembrane region" description="Helical" evidence="6">
    <location>
        <begin position="311"/>
        <end position="332"/>
    </location>
</feature>
<dbReference type="PROSITE" id="PS00237">
    <property type="entry name" value="G_PROTEIN_RECEP_F1_1"/>
    <property type="match status" value="1"/>
</dbReference>
<dbReference type="SUPFAM" id="SSF81321">
    <property type="entry name" value="Family A G protein-coupled receptor-like"/>
    <property type="match status" value="1"/>
</dbReference>
<keyword evidence="4 6" id="KW-0472">Membrane</keyword>
<feature type="transmembrane region" description="Helical" evidence="6">
    <location>
        <begin position="203"/>
        <end position="224"/>
    </location>
</feature>
<dbReference type="GO" id="GO:0008528">
    <property type="term" value="F:G protein-coupled peptide receptor activity"/>
    <property type="evidence" value="ECO:0007669"/>
    <property type="project" value="InterPro"/>
</dbReference>
<feature type="transmembrane region" description="Helical" evidence="6">
    <location>
        <begin position="160"/>
        <end position="183"/>
    </location>
</feature>
<dbReference type="Gene3D" id="1.20.1070.10">
    <property type="entry name" value="Rhodopsin 7-helix transmembrane proteins"/>
    <property type="match status" value="1"/>
</dbReference>
<gene>
    <name evidence="8" type="ORF">ElyMa_003206700</name>
</gene>
<feature type="region of interest" description="Disordered" evidence="5">
    <location>
        <begin position="782"/>
        <end position="822"/>
    </location>
</feature>
<feature type="transmembrane region" description="Helical" evidence="6">
    <location>
        <begin position="96"/>
        <end position="115"/>
    </location>
</feature>
<feature type="compositionally biased region" description="Low complexity" evidence="5">
    <location>
        <begin position="438"/>
        <end position="457"/>
    </location>
</feature>